<dbReference type="EMBL" id="RLII01000024">
    <property type="protein sequence ID" value="RXE58135.1"/>
    <property type="molecule type" value="Genomic_DNA"/>
</dbReference>
<dbReference type="Proteomes" id="UP000289166">
    <property type="component" value="Unassembled WGS sequence"/>
</dbReference>
<keyword evidence="4" id="KW-1185">Reference proteome</keyword>
<gene>
    <name evidence="3" type="ORF">EFD62_14050</name>
</gene>
<evidence type="ECO:0000313" key="3">
    <source>
        <dbReference type="EMBL" id="RXE58135.1"/>
    </source>
</evidence>
<dbReference type="AlphaFoldDB" id="A0A4Q0I369"/>
<dbReference type="OrthoDB" id="1738192at2"/>
<feature type="region of interest" description="Disordered" evidence="1">
    <location>
        <begin position="247"/>
        <end position="334"/>
    </location>
</feature>
<accession>A0A4Q0I369</accession>
<proteinExistence type="predicted"/>
<comment type="caution">
    <text evidence="3">The sequence shown here is derived from an EMBL/GenBank/DDBJ whole genome shotgun (WGS) entry which is preliminary data.</text>
</comment>
<evidence type="ECO:0000256" key="2">
    <source>
        <dbReference type="SAM" id="Phobius"/>
    </source>
</evidence>
<feature type="compositionally biased region" description="Acidic residues" evidence="1">
    <location>
        <begin position="267"/>
        <end position="277"/>
    </location>
</feature>
<name>A0A4Q0I369_9FIRM</name>
<keyword evidence="2" id="KW-0472">Membrane</keyword>
<keyword evidence="2" id="KW-1133">Transmembrane helix</keyword>
<keyword evidence="2" id="KW-0812">Transmembrane</keyword>
<feature type="transmembrane region" description="Helical" evidence="2">
    <location>
        <begin position="182"/>
        <end position="205"/>
    </location>
</feature>
<evidence type="ECO:0000313" key="4">
    <source>
        <dbReference type="Proteomes" id="UP000289166"/>
    </source>
</evidence>
<feature type="compositionally biased region" description="Low complexity" evidence="1">
    <location>
        <begin position="293"/>
        <end position="334"/>
    </location>
</feature>
<protein>
    <submittedName>
        <fullName evidence="3">Uncharacterized protein</fullName>
    </submittedName>
</protein>
<feature type="compositionally biased region" description="Basic and acidic residues" evidence="1">
    <location>
        <begin position="278"/>
        <end position="289"/>
    </location>
</feature>
<dbReference type="RefSeq" id="WP_128706312.1">
    <property type="nucleotide sequence ID" value="NZ_RLII01000024.1"/>
</dbReference>
<reference evidence="4" key="1">
    <citation type="submission" date="2018-11" db="EMBL/GenBank/DDBJ databases">
        <title>Genome sequencing of a novel mesophilic and cellulolytic organism within the genus Hungateiclostridium.</title>
        <authorList>
            <person name="Rettenmaier R."/>
            <person name="Liebl W."/>
            <person name="Zverlov V."/>
        </authorList>
    </citation>
    <scope>NUCLEOTIDE SEQUENCE [LARGE SCALE GENOMIC DNA]</scope>
    <source>
        <strain evidence="4">N2K1</strain>
    </source>
</reference>
<organism evidence="3 4">
    <name type="scientific">Acetivibrio mesophilus</name>
    <dbReference type="NCBI Taxonomy" id="2487273"/>
    <lineage>
        <taxon>Bacteria</taxon>
        <taxon>Bacillati</taxon>
        <taxon>Bacillota</taxon>
        <taxon>Clostridia</taxon>
        <taxon>Eubacteriales</taxon>
        <taxon>Oscillospiraceae</taxon>
        <taxon>Acetivibrio</taxon>
    </lineage>
</organism>
<sequence>MYVNYDMKTLLEIIFKYTKKNARILADQYLLKDVSIISKWRNSVIYPKNDDIIKIVEFANTEATSSQKELIRDNIEELLRKAPIKSKIKDIIIDTKDFSEFLKEAISVAMPEYEEAKKTKSISSKESQVKGKEAYSGTVKLDFDLPEGDELNLQKLANGPGIKFNGILNLTPKKKKLKVANFFTSSTALGVLLVWVISGTIIIAFSGGMQKNDSDVFASKNSSLYSEPIENTNEPDILDTENIQEYTTPSPIPEIKEIDNSKTAIQEESEDSEDGKDSEEIKESKEKEVYTANNQTNNMNNNYEQNTTNNTNNSYEQNTTNNTNNSYEQNTTNNTQVNSWNNSNIQISGENHKVILGDQNAVIIETD</sequence>
<evidence type="ECO:0000256" key="1">
    <source>
        <dbReference type="SAM" id="MobiDB-lite"/>
    </source>
</evidence>